<feature type="transmembrane region" description="Helical" evidence="7">
    <location>
        <begin position="465"/>
        <end position="486"/>
    </location>
</feature>
<accession>A0AAQ3QVK6</accession>
<feature type="transmembrane region" description="Helical" evidence="7">
    <location>
        <begin position="368"/>
        <end position="387"/>
    </location>
</feature>
<feature type="domain" description="Major facilitator superfamily (MFS) profile" evidence="8">
    <location>
        <begin position="51"/>
        <end position="489"/>
    </location>
</feature>
<comment type="similarity">
    <text evidence="2">Belongs to the major facilitator superfamily. Sugar transporter (TC 2.A.1.1) family.</text>
</comment>
<feature type="transmembrane region" description="Helical" evidence="7">
    <location>
        <begin position="345"/>
        <end position="362"/>
    </location>
</feature>
<dbReference type="RefSeq" id="WP_317834202.1">
    <property type="nucleotide sequence ID" value="NZ_CP136920.1"/>
</dbReference>
<evidence type="ECO:0000256" key="5">
    <source>
        <dbReference type="ARBA" id="ARBA00022989"/>
    </source>
</evidence>
<evidence type="ECO:0000256" key="4">
    <source>
        <dbReference type="ARBA" id="ARBA00022692"/>
    </source>
</evidence>
<feature type="transmembrane region" description="Helical" evidence="7">
    <location>
        <begin position="175"/>
        <end position="197"/>
    </location>
</feature>
<dbReference type="SUPFAM" id="SSF103473">
    <property type="entry name" value="MFS general substrate transporter"/>
    <property type="match status" value="1"/>
</dbReference>
<feature type="transmembrane region" description="Helical" evidence="7">
    <location>
        <begin position="141"/>
        <end position="163"/>
    </location>
</feature>
<feature type="transmembrane region" description="Helical" evidence="7">
    <location>
        <begin position="435"/>
        <end position="458"/>
    </location>
</feature>
<evidence type="ECO:0000256" key="7">
    <source>
        <dbReference type="SAM" id="Phobius"/>
    </source>
</evidence>
<keyword evidence="4 7" id="KW-0812">Transmembrane</keyword>
<dbReference type="InterPro" id="IPR020846">
    <property type="entry name" value="MFS_dom"/>
</dbReference>
<feature type="transmembrane region" description="Helical" evidence="7">
    <location>
        <begin position="51"/>
        <end position="76"/>
    </location>
</feature>
<feature type="transmembrane region" description="Helical" evidence="7">
    <location>
        <begin position="209"/>
        <end position="228"/>
    </location>
</feature>
<evidence type="ECO:0000256" key="3">
    <source>
        <dbReference type="ARBA" id="ARBA00022448"/>
    </source>
</evidence>
<dbReference type="GO" id="GO:0022857">
    <property type="term" value="F:transmembrane transporter activity"/>
    <property type="evidence" value="ECO:0007669"/>
    <property type="project" value="InterPro"/>
</dbReference>
<reference evidence="9 10" key="1">
    <citation type="submission" date="2023-10" db="EMBL/GenBank/DDBJ databases">
        <title>Rubellicoccus peritrichatus gen. nov., sp. nov., isolated from an algae of coral reef tank.</title>
        <authorList>
            <person name="Luo J."/>
        </authorList>
    </citation>
    <scope>NUCLEOTIDE SEQUENCE [LARGE SCALE GENOMIC DNA]</scope>
    <source>
        <strain evidence="9 10">CR14</strain>
    </source>
</reference>
<dbReference type="InterPro" id="IPR036259">
    <property type="entry name" value="MFS_trans_sf"/>
</dbReference>
<keyword evidence="6 7" id="KW-0472">Membrane</keyword>
<organism evidence="9 10">
    <name type="scientific">Rubellicoccus peritrichatus</name>
    <dbReference type="NCBI Taxonomy" id="3080537"/>
    <lineage>
        <taxon>Bacteria</taxon>
        <taxon>Pseudomonadati</taxon>
        <taxon>Verrucomicrobiota</taxon>
        <taxon>Opitutia</taxon>
        <taxon>Puniceicoccales</taxon>
        <taxon>Cerasicoccaceae</taxon>
        <taxon>Rubellicoccus</taxon>
    </lineage>
</organism>
<dbReference type="PROSITE" id="PS50850">
    <property type="entry name" value="MFS"/>
    <property type="match status" value="1"/>
</dbReference>
<proteinExistence type="inferred from homology"/>
<dbReference type="EMBL" id="CP136920">
    <property type="protein sequence ID" value="WOO41718.1"/>
    <property type="molecule type" value="Genomic_DNA"/>
</dbReference>
<dbReference type="Pfam" id="PF00083">
    <property type="entry name" value="Sugar_tr"/>
    <property type="match status" value="1"/>
</dbReference>
<dbReference type="AlphaFoldDB" id="A0AAQ3QVK6"/>
<keyword evidence="3" id="KW-0813">Transport</keyword>
<sequence length="516" mass="55986">MSAEEYSDDANASMVTGLKRKTVQEYIDEAPVWPDGTATSLVPMTSMQWRIFALACAGKFFEGMLVFMTGVALPLISLEFKLKPTDMGFVTAATLAGILVGASALGGLADFFGRKKMFIIEMIIFTVFLTALTFSPNFVLLVIFLFGAGVALGCDYPTAHLVISESIPTKMRGRLVLGAFAFQAVGAFFGTGIGILILREVQEVEAWRWMYATAIIPAIFVIIGRFFVTESAHWQVSKGHIEKAEKTTARLLKRHPIYPKRIHLHSPHKGHEHKKPKSNYAALFNKDNRKATILASVPWFLQDLGTYGIGIFTPTILAAMIGAKATEHGLLDVINNDMLAAEGSAIMDIFFFIGIIGAILLVDKVGRIKLQILGFIGCAIGLLLAALSVRADGSNNMPLLMVGFTLFFFMTNLGPNAMTYLLAGEVFPTHVRGMGAGFAASFAKIGAVLTAFLFPVLLKVIGTSILLYGLVGIFVLGAVVTFIFAIETKGLNLEDIGKKPQEIEIEKERAIDAEIA</sequence>
<evidence type="ECO:0000259" key="8">
    <source>
        <dbReference type="PROSITE" id="PS50850"/>
    </source>
</evidence>
<evidence type="ECO:0000256" key="2">
    <source>
        <dbReference type="ARBA" id="ARBA00010992"/>
    </source>
</evidence>
<dbReference type="Gene3D" id="1.20.1250.20">
    <property type="entry name" value="MFS general substrate transporter like domains"/>
    <property type="match status" value="1"/>
</dbReference>
<dbReference type="Proteomes" id="UP001304300">
    <property type="component" value="Chromosome"/>
</dbReference>
<dbReference type="PANTHER" id="PTHR23511:SF34">
    <property type="entry name" value="SYNAPTIC VESICLE GLYCOPROTEIN 2"/>
    <property type="match status" value="1"/>
</dbReference>
<evidence type="ECO:0000256" key="1">
    <source>
        <dbReference type="ARBA" id="ARBA00004141"/>
    </source>
</evidence>
<keyword evidence="5 7" id="KW-1133">Transmembrane helix</keyword>
<gene>
    <name evidence="9" type="ORF">RZN69_01360</name>
</gene>
<protein>
    <submittedName>
        <fullName evidence="9">MFS transporter</fullName>
    </submittedName>
</protein>
<evidence type="ECO:0000256" key="6">
    <source>
        <dbReference type="ARBA" id="ARBA00023136"/>
    </source>
</evidence>
<feature type="transmembrane region" description="Helical" evidence="7">
    <location>
        <begin position="88"/>
        <end position="111"/>
    </location>
</feature>
<dbReference type="KEGG" id="puo:RZN69_01360"/>
<keyword evidence="10" id="KW-1185">Reference proteome</keyword>
<comment type="subcellular location">
    <subcellularLocation>
        <location evidence="1">Membrane</location>
        <topology evidence="1">Multi-pass membrane protein</topology>
    </subcellularLocation>
</comment>
<feature type="transmembrane region" description="Helical" evidence="7">
    <location>
        <begin position="118"/>
        <end position="135"/>
    </location>
</feature>
<evidence type="ECO:0000313" key="10">
    <source>
        <dbReference type="Proteomes" id="UP001304300"/>
    </source>
</evidence>
<dbReference type="GO" id="GO:0016020">
    <property type="term" value="C:membrane"/>
    <property type="evidence" value="ECO:0007669"/>
    <property type="project" value="UniProtKB-SubCell"/>
</dbReference>
<evidence type="ECO:0000313" key="9">
    <source>
        <dbReference type="EMBL" id="WOO41718.1"/>
    </source>
</evidence>
<dbReference type="InterPro" id="IPR005828">
    <property type="entry name" value="MFS_sugar_transport-like"/>
</dbReference>
<dbReference type="PANTHER" id="PTHR23511">
    <property type="entry name" value="SYNAPTIC VESICLE GLYCOPROTEIN 2"/>
    <property type="match status" value="1"/>
</dbReference>
<name>A0AAQ3QVK6_9BACT</name>
<feature type="transmembrane region" description="Helical" evidence="7">
    <location>
        <begin position="399"/>
        <end position="423"/>
    </location>
</feature>